<feature type="non-terminal residue" evidence="1">
    <location>
        <position position="109"/>
    </location>
</feature>
<accession>A0A9N9JCR8</accession>
<evidence type="ECO:0000313" key="1">
    <source>
        <dbReference type="EMBL" id="CAG8774598.1"/>
    </source>
</evidence>
<dbReference type="Proteomes" id="UP000789342">
    <property type="component" value="Unassembled WGS sequence"/>
</dbReference>
<organism evidence="1 2">
    <name type="scientific">Acaulospora morrowiae</name>
    <dbReference type="NCBI Taxonomy" id="94023"/>
    <lineage>
        <taxon>Eukaryota</taxon>
        <taxon>Fungi</taxon>
        <taxon>Fungi incertae sedis</taxon>
        <taxon>Mucoromycota</taxon>
        <taxon>Glomeromycotina</taxon>
        <taxon>Glomeromycetes</taxon>
        <taxon>Diversisporales</taxon>
        <taxon>Acaulosporaceae</taxon>
        <taxon>Acaulospora</taxon>
    </lineage>
</organism>
<evidence type="ECO:0000313" key="2">
    <source>
        <dbReference type="Proteomes" id="UP000789342"/>
    </source>
</evidence>
<name>A0A9N9JCR8_9GLOM</name>
<sequence>HTVKITRVRWLGFQEADIDVSSEINFTAGTKLRTRLTITATRIYLILWISNAKTSCFSGGSRRSSRHNVVRALTIHPSLPPQNAYAYSRNDSTAMATMRIPRLFQPTES</sequence>
<reference evidence="1" key="1">
    <citation type="submission" date="2021-06" db="EMBL/GenBank/DDBJ databases">
        <authorList>
            <person name="Kallberg Y."/>
            <person name="Tangrot J."/>
            <person name="Rosling A."/>
        </authorList>
    </citation>
    <scope>NUCLEOTIDE SEQUENCE</scope>
    <source>
        <strain evidence="1">CL551</strain>
    </source>
</reference>
<keyword evidence="2" id="KW-1185">Reference proteome</keyword>
<comment type="caution">
    <text evidence="1">The sequence shown here is derived from an EMBL/GenBank/DDBJ whole genome shotgun (WGS) entry which is preliminary data.</text>
</comment>
<proteinExistence type="predicted"/>
<dbReference type="AlphaFoldDB" id="A0A9N9JCR8"/>
<dbReference type="EMBL" id="CAJVPV010048551">
    <property type="protein sequence ID" value="CAG8774598.1"/>
    <property type="molecule type" value="Genomic_DNA"/>
</dbReference>
<gene>
    <name evidence="1" type="ORF">AMORRO_LOCUS16818</name>
</gene>
<protein>
    <submittedName>
        <fullName evidence="1">16440_t:CDS:1</fullName>
    </submittedName>
</protein>